<evidence type="ECO:0000256" key="1">
    <source>
        <dbReference type="ARBA" id="ARBA00004123"/>
    </source>
</evidence>
<dbReference type="PANTHER" id="PTHR24394:SF44">
    <property type="entry name" value="ZINC FINGER PROTEIN 271-LIKE"/>
    <property type="match status" value="1"/>
</dbReference>
<dbReference type="GO" id="GO:0043565">
    <property type="term" value="F:sequence-specific DNA binding"/>
    <property type="evidence" value="ECO:0007669"/>
    <property type="project" value="UniProtKB-ARBA"/>
</dbReference>
<keyword evidence="7" id="KW-0539">Nucleus</keyword>
<reference evidence="13" key="1">
    <citation type="journal article" date="2020" name="PLoS Negl. Trop. Dis.">
        <title>High-quality nuclear genome for Sarcoptes scabiei-A critical resource for a neglected parasite.</title>
        <authorList>
            <person name="Korhonen P.K."/>
            <person name="Gasser R.B."/>
            <person name="Ma G."/>
            <person name="Wang T."/>
            <person name="Stroehlein A.J."/>
            <person name="Young N.D."/>
            <person name="Ang C.S."/>
            <person name="Fernando D.D."/>
            <person name="Lu H.C."/>
            <person name="Taylor S."/>
            <person name="Reynolds S.L."/>
            <person name="Mofiz E."/>
            <person name="Najaraj S.H."/>
            <person name="Gowda H."/>
            <person name="Madugundu A."/>
            <person name="Renuse S."/>
            <person name="Holt D."/>
            <person name="Pandey A."/>
            <person name="Papenfuss A.T."/>
            <person name="Fischer K."/>
        </authorList>
    </citation>
    <scope>NUCLEOTIDE SEQUENCE [LARGE SCALE GENOMIC DNA]</scope>
</reference>
<feature type="domain" description="C2H2-type" evidence="10">
    <location>
        <begin position="237"/>
        <end position="264"/>
    </location>
</feature>
<evidence type="ECO:0000256" key="6">
    <source>
        <dbReference type="ARBA" id="ARBA00022833"/>
    </source>
</evidence>
<keyword evidence="6" id="KW-0862">Zinc</keyword>
<evidence type="ECO:0000256" key="3">
    <source>
        <dbReference type="ARBA" id="ARBA00022723"/>
    </source>
</evidence>
<evidence type="ECO:0000313" key="13">
    <source>
        <dbReference type="Proteomes" id="UP000070412"/>
    </source>
</evidence>
<dbReference type="GO" id="GO:0000981">
    <property type="term" value="F:DNA-binding transcription factor activity, RNA polymerase II-specific"/>
    <property type="evidence" value="ECO:0007669"/>
    <property type="project" value="TreeGrafter"/>
</dbReference>
<keyword evidence="4" id="KW-0677">Repeat</keyword>
<dbReference type="OrthoDB" id="6513275at2759"/>
<dbReference type="OMA" id="HCTICEQ"/>
<name>A0A834R595_SARSC</name>
<feature type="domain" description="C2H2-type" evidence="10">
    <location>
        <begin position="209"/>
        <end position="236"/>
    </location>
</feature>
<dbReference type="InterPro" id="IPR013087">
    <property type="entry name" value="Znf_C2H2_type"/>
</dbReference>
<comment type="similarity">
    <text evidence="2">Belongs to the krueppel C2H2-type zinc-finger protein family.</text>
</comment>
<sequence length="269" mass="30635">MTFDIDIEKMFVQTIFDHFLSNNSDHHLPLKKRALKSSSSISSPFSSPPSTPPPSSFGRDESFCSFQLASPSSSTVSETFSFDSGFGDVEPLDLSTKSSLRSLHANGLKTINQDANSHHFNESVVGKPQLIPKSFEEATNNCGLSDNNDKLVCPQCDKIYESNARFRAHIRRHESKQSGRYQCKICHKNFVQRSSLRTHERIHTGEKPYHCSVCNERFGDFSTFTKHRRIHTGEKPYACPVCDRCFSQSGNMHRHLKILHRPRPNLYRL</sequence>
<accession>A0A834R595</accession>
<dbReference type="FunFam" id="3.30.160.60:FF:002343">
    <property type="entry name" value="Zinc finger protein 33A"/>
    <property type="match status" value="1"/>
</dbReference>
<dbReference type="AlphaFoldDB" id="A0A834R595"/>
<evidence type="ECO:0000256" key="8">
    <source>
        <dbReference type="PROSITE-ProRule" id="PRU00042"/>
    </source>
</evidence>
<evidence type="ECO:0000256" key="5">
    <source>
        <dbReference type="ARBA" id="ARBA00022771"/>
    </source>
</evidence>
<reference evidence="11" key="2">
    <citation type="submission" date="2020-01" db="EMBL/GenBank/DDBJ databases">
        <authorList>
            <person name="Korhonen P.K.K."/>
            <person name="Guangxu M.G."/>
            <person name="Wang T.W."/>
            <person name="Stroehlein A.J.S."/>
            <person name="Young N.D."/>
            <person name="Ang C.-S.A."/>
            <person name="Fernando D.W.F."/>
            <person name="Lu H.L."/>
            <person name="Taylor S.T."/>
            <person name="Ehtesham M.E.M."/>
            <person name="Najaraj S.H.N."/>
            <person name="Harsha G.H.G."/>
            <person name="Madugundu A.M."/>
            <person name="Renuse S.R."/>
            <person name="Holt D.H."/>
            <person name="Pandey A.P."/>
            <person name="Papenfuss A.P."/>
            <person name="Gasser R.B.G."/>
            <person name="Fischer K.F."/>
        </authorList>
    </citation>
    <scope>NUCLEOTIDE SEQUENCE</scope>
    <source>
        <strain evidence="11">SSS_KF_BRIS2020</strain>
    </source>
</reference>
<reference evidence="12" key="3">
    <citation type="submission" date="2022-06" db="UniProtKB">
        <authorList>
            <consortium name="EnsemblMetazoa"/>
        </authorList>
    </citation>
    <scope>IDENTIFICATION</scope>
</reference>
<dbReference type="GO" id="GO:0045893">
    <property type="term" value="P:positive regulation of DNA-templated transcription"/>
    <property type="evidence" value="ECO:0007669"/>
    <property type="project" value="UniProtKB-ARBA"/>
</dbReference>
<evidence type="ECO:0000313" key="12">
    <source>
        <dbReference type="EnsemblMetazoa" id="KAF7490667.1"/>
    </source>
</evidence>
<evidence type="ECO:0000256" key="9">
    <source>
        <dbReference type="SAM" id="MobiDB-lite"/>
    </source>
</evidence>
<dbReference type="PROSITE" id="PS50157">
    <property type="entry name" value="ZINC_FINGER_C2H2_2"/>
    <property type="match status" value="4"/>
</dbReference>
<gene>
    <name evidence="11" type="ORF">SSS_6492</name>
</gene>
<protein>
    <submittedName>
        <fullName evidence="11">Protein glass</fullName>
    </submittedName>
</protein>
<dbReference type="Pfam" id="PF00096">
    <property type="entry name" value="zf-C2H2"/>
    <property type="match status" value="4"/>
</dbReference>
<dbReference type="EnsemblMetazoa" id="SSS_6492s_mrna">
    <property type="protein sequence ID" value="KAF7490667.1"/>
    <property type="gene ID" value="SSS_6492"/>
</dbReference>
<dbReference type="PROSITE" id="PS00028">
    <property type="entry name" value="ZINC_FINGER_C2H2_1"/>
    <property type="match status" value="4"/>
</dbReference>
<dbReference type="GO" id="GO:0005694">
    <property type="term" value="C:chromosome"/>
    <property type="evidence" value="ECO:0007669"/>
    <property type="project" value="UniProtKB-ARBA"/>
</dbReference>
<dbReference type="GO" id="GO:0008270">
    <property type="term" value="F:zinc ion binding"/>
    <property type="evidence" value="ECO:0007669"/>
    <property type="project" value="UniProtKB-KW"/>
</dbReference>
<organism evidence="11">
    <name type="scientific">Sarcoptes scabiei</name>
    <name type="common">Itch mite</name>
    <name type="synonym">Acarus scabiei</name>
    <dbReference type="NCBI Taxonomy" id="52283"/>
    <lineage>
        <taxon>Eukaryota</taxon>
        <taxon>Metazoa</taxon>
        <taxon>Ecdysozoa</taxon>
        <taxon>Arthropoda</taxon>
        <taxon>Chelicerata</taxon>
        <taxon>Arachnida</taxon>
        <taxon>Acari</taxon>
        <taxon>Acariformes</taxon>
        <taxon>Sarcoptiformes</taxon>
        <taxon>Astigmata</taxon>
        <taxon>Psoroptidia</taxon>
        <taxon>Sarcoptoidea</taxon>
        <taxon>Sarcoptidae</taxon>
        <taxon>Sarcoptinae</taxon>
        <taxon>Sarcoptes</taxon>
    </lineage>
</organism>
<evidence type="ECO:0000259" key="10">
    <source>
        <dbReference type="PROSITE" id="PS50157"/>
    </source>
</evidence>
<feature type="compositionally biased region" description="Pro residues" evidence="9">
    <location>
        <begin position="46"/>
        <end position="55"/>
    </location>
</feature>
<evidence type="ECO:0000256" key="7">
    <source>
        <dbReference type="ARBA" id="ARBA00023242"/>
    </source>
</evidence>
<dbReference type="Gene3D" id="3.30.160.60">
    <property type="entry name" value="Classic Zinc Finger"/>
    <property type="match status" value="3"/>
</dbReference>
<feature type="domain" description="C2H2-type" evidence="10">
    <location>
        <begin position="181"/>
        <end position="208"/>
    </location>
</feature>
<keyword evidence="13" id="KW-1185">Reference proteome</keyword>
<dbReference type="InterPro" id="IPR036236">
    <property type="entry name" value="Znf_C2H2_sf"/>
</dbReference>
<keyword evidence="3" id="KW-0479">Metal-binding</keyword>
<evidence type="ECO:0000256" key="2">
    <source>
        <dbReference type="ARBA" id="ARBA00006991"/>
    </source>
</evidence>
<evidence type="ECO:0000256" key="4">
    <source>
        <dbReference type="ARBA" id="ARBA00022737"/>
    </source>
</evidence>
<dbReference type="FunFam" id="3.30.160.60:FF:001498">
    <property type="entry name" value="Zinc finger protein 404"/>
    <property type="match status" value="1"/>
</dbReference>
<feature type="domain" description="C2H2-type" evidence="10">
    <location>
        <begin position="151"/>
        <end position="178"/>
    </location>
</feature>
<keyword evidence="5 8" id="KW-0863">Zinc-finger</keyword>
<dbReference type="PANTHER" id="PTHR24394">
    <property type="entry name" value="ZINC FINGER PROTEIN"/>
    <property type="match status" value="1"/>
</dbReference>
<feature type="region of interest" description="Disordered" evidence="9">
    <location>
        <begin position="39"/>
        <end position="58"/>
    </location>
</feature>
<dbReference type="FunFam" id="3.30.160.60:FF:001732">
    <property type="entry name" value="Zgc:162936"/>
    <property type="match status" value="1"/>
</dbReference>
<dbReference type="Proteomes" id="UP000070412">
    <property type="component" value="Unassembled WGS sequence"/>
</dbReference>
<dbReference type="EMBL" id="WVUK01000062">
    <property type="protein sequence ID" value="KAF7490667.1"/>
    <property type="molecule type" value="Genomic_DNA"/>
</dbReference>
<comment type="subcellular location">
    <subcellularLocation>
        <location evidence="1">Nucleus</location>
    </subcellularLocation>
</comment>
<dbReference type="SUPFAM" id="SSF57667">
    <property type="entry name" value="beta-beta-alpha zinc fingers"/>
    <property type="match status" value="2"/>
</dbReference>
<evidence type="ECO:0000313" key="11">
    <source>
        <dbReference type="EMBL" id="KAF7490667.1"/>
    </source>
</evidence>
<proteinExistence type="inferred from homology"/>
<dbReference type="SMART" id="SM00355">
    <property type="entry name" value="ZnF_C2H2"/>
    <property type="match status" value="4"/>
</dbReference>
<dbReference type="GO" id="GO:0005634">
    <property type="term" value="C:nucleus"/>
    <property type="evidence" value="ECO:0007669"/>
    <property type="project" value="UniProtKB-SubCell"/>
</dbReference>